<protein>
    <recommendedName>
        <fullName evidence="4">Crinkler effector protein N-terminal domain-containing protein</fullName>
    </recommendedName>
</protein>
<dbReference type="Pfam" id="PF20147">
    <property type="entry name" value="Crinkler"/>
    <property type="match status" value="1"/>
</dbReference>
<accession>W4F7S3</accession>
<evidence type="ECO:0000259" key="4">
    <source>
        <dbReference type="Pfam" id="PF20147"/>
    </source>
</evidence>
<name>W4F7S3_APHAT</name>
<proteinExistence type="predicted"/>
<dbReference type="OrthoDB" id="74600at2759"/>
<dbReference type="RefSeq" id="XP_009846991.1">
    <property type="nucleotide sequence ID" value="XM_009848689.1"/>
</dbReference>
<reference evidence="5" key="1">
    <citation type="submission" date="2013-12" db="EMBL/GenBank/DDBJ databases">
        <title>The Genome Sequence of Aphanomyces astaci APO3.</title>
        <authorList>
            <consortium name="The Broad Institute Genomics Platform"/>
            <person name="Russ C."/>
            <person name="Tyler B."/>
            <person name="van West P."/>
            <person name="Dieguez-Uribeondo J."/>
            <person name="Young S.K."/>
            <person name="Zeng Q."/>
            <person name="Gargeya S."/>
            <person name="Fitzgerald M."/>
            <person name="Abouelleil A."/>
            <person name="Alvarado L."/>
            <person name="Chapman S.B."/>
            <person name="Gainer-Dewar J."/>
            <person name="Goldberg J."/>
            <person name="Griggs A."/>
            <person name="Gujja S."/>
            <person name="Hansen M."/>
            <person name="Howarth C."/>
            <person name="Imamovic A."/>
            <person name="Ireland A."/>
            <person name="Larimer J."/>
            <person name="McCowan C."/>
            <person name="Murphy C."/>
            <person name="Pearson M."/>
            <person name="Poon T.W."/>
            <person name="Priest M."/>
            <person name="Roberts A."/>
            <person name="Saif S."/>
            <person name="Shea T."/>
            <person name="Sykes S."/>
            <person name="Wortman J."/>
            <person name="Nusbaum C."/>
            <person name="Birren B."/>
        </authorList>
    </citation>
    <scope>NUCLEOTIDE SEQUENCE [LARGE SCALE GENOMIC DNA]</scope>
    <source>
        <strain evidence="5">APO3</strain>
    </source>
</reference>
<organism evidence="5">
    <name type="scientific">Aphanomyces astaci</name>
    <name type="common">Crayfish plague agent</name>
    <dbReference type="NCBI Taxonomy" id="112090"/>
    <lineage>
        <taxon>Eukaryota</taxon>
        <taxon>Sar</taxon>
        <taxon>Stramenopiles</taxon>
        <taxon>Oomycota</taxon>
        <taxon>Saprolegniomycetes</taxon>
        <taxon>Saprolegniales</taxon>
        <taxon>Verrucalvaceae</taxon>
        <taxon>Aphanomyces</taxon>
    </lineage>
</organism>
<evidence type="ECO:0000256" key="1">
    <source>
        <dbReference type="ARBA" id="ARBA00004340"/>
    </source>
</evidence>
<dbReference type="GeneID" id="20821547"/>
<evidence type="ECO:0000256" key="2">
    <source>
        <dbReference type="ARBA" id="ARBA00004613"/>
    </source>
</evidence>
<dbReference type="InterPro" id="IPR045379">
    <property type="entry name" value="Crinkler_N"/>
</dbReference>
<evidence type="ECO:0000313" key="5">
    <source>
        <dbReference type="EMBL" id="ETV63525.1"/>
    </source>
</evidence>
<comment type="subcellular location">
    <subcellularLocation>
        <location evidence="1">Host cell</location>
    </subcellularLocation>
    <subcellularLocation>
        <location evidence="2">Secreted</location>
    </subcellularLocation>
</comment>
<dbReference type="VEuPathDB" id="FungiDB:H257_19551"/>
<dbReference type="EMBL" id="KI913890">
    <property type="protein sequence ID" value="ETV63525.1"/>
    <property type="molecule type" value="Genomic_DNA"/>
</dbReference>
<sequence length="75" mass="8205">MLKDKIKEKKPASITCDADALELYRAFKDGALLNSEGAKAVTLNDLQRSNFSVKLDDCTSEVSSENVPGVELDEE</sequence>
<evidence type="ECO:0000256" key="3">
    <source>
        <dbReference type="ARBA" id="ARBA00022525"/>
    </source>
</evidence>
<keyword evidence="3" id="KW-0964">Secreted</keyword>
<dbReference type="AlphaFoldDB" id="W4F7S3"/>
<dbReference type="GO" id="GO:0005576">
    <property type="term" value="C:extracellular region"/>
    <property type="evidence" value="ECO:0007669"/>
    <property type="project" value="UniProtKB-SubCell"/>
</dbReference>
<gene>
    <name evidence="5" type="ORF">H257_19551</name>
</gene>
<feature type="domain" description="Crinkler effector protein N-terminal" evidence="4">
    <location>
        <begin position="2"/>
        <end position="64"/>
    </location>
</feature>
<dbReference type="GO" id="GO:0043657">
    <property type="term" value="C:host cell"/>
    <property type="evidence" value="ECO:0007669"/>
    <property type="project" value="UniProtKB-SubCell"/>
</dbReference>